<dbReference type="CDD" id="cd00118">
    <property type="entry name" value="LysM"/>
    <property type="match status" value="1"/>
</dbReference>
<comment type="caution">
    <text evidence="4">The sequence shown here is derived from an EMBL/GenBank/DDBJ whole genome shotgun (WGS) entry which is preliminary data.</text>
</comment>
<dbReference type="InterPro" id="IPR036779">
    <property type="entry name" value="LysM_dom_sf"/>
</dbReference>
<evidence type="ECO:0000259" key="3">
    <source>
        <dbReference type="PROSITE" id="PS51782"/>
    </source>
</evidence>
<sequence>MTVFKDKGRIRKSWNSFLKTFRRVRFQHDQVSLEKQQGMGKMKRMNRKRAYILAGTALAILVIVGFSGSQYVKAHTVDYYEVYRDGKLVGGVSSQEQVEQLVSRKQEEVKQSNPNVNMVLDTGEISYQLKSAYKANPDSEATLQALEQQFLSHATGVEVKVNGKLVGIVKDQETADTILQRVQSKYAPQPVAAKKAEVTALSYKNTAAPAQSDKPTTTVRSVKFVEDVSMDSTDVQPDEIATPDQVYLMLVKGTIKETKYTVQAGDCIGCIAQKFDISPQLIYERNKWIKDDEIKVGEVLDLTVLKPQVTVETVENVTEFETIEPTVQVEKNENMRAGQSKVIREGKSGKKRVTYKLVKQNGYLMSEEFVSEEVLANSVSSIIMKGTKVVLGEGTGKFSWPVMGARLTSTFGKRWGRQHKGIDMVGNKNILAADNGVIEFAGTKNGLGRCIIINHKNGFKTTYAHLSKINVKEGQIVERGESIGVMGNTGHSFGTHLHFEIHKDGSIQNPMKYL</sequence>
<dbReference type="Gene3D" id="3.10.350.10">
    <property type="entry name" value="LysM domain"/>
    <property type="match status" value="1"/>
</dbReference>
<evidence type="ECO:0000256" key="1">
    <source>
        <dbReference type="ARBA" id="ARBA00022729"/>
    </source>
</evidence>
<dbReference type="Gene3D" id="2.70.70.10">
    <property type="entry name" value="Glucose Permease (Domain IIA)"/>
    <property type="match status" value="1"/>
</dbReference>
<feature type="domain" description="G5" evidence="2">
    <location>
        <begin position="309"/>
        <end position="389"/>
    </location>
</feature>
<reference evidence="4" key="1">
    <citation type="submission" date="2022-01" db="EMBL/GenBank/DDBJ databases">
        <authorList>
            <person name="Criscuolo A."/>
        </authorList>
    </citation>
    <scope>NUCLEOTIDE SEQUENCE</scope>
    <source>
        <strain evidence="4">CIP111893</strain>
    </source>
</reference>
<dbReference type="PANTHER" id="PTHR21666:SF270">
    <property type="entry name" value="MUREIN HYDROLASE ACTIVATOR ENVC"/>
    <property type="match status" value="1"/>
</dbReference>
<dbReference type="PROSITE" id="PS51782">
    <property type="entry name" value="LYSM"/>
    <property type="match status" value="1"/>
</dbReference>
<dbReference type="Gene3D" id="2.20.230.10">
    <property type="entry name" value="Resuscitation-promoting factor rpfb"/>
    <property type="match status" value="1"/>
</dbReference>
<dbReference type="InterPro" id="IPR018392">
    <property type="entry name" value="LysM"/>
</dbReference>
<dbReference type="Pfam" id="PF07501">
    <property type="entry name" value="G5"/>
    <property type="match status" value="1"/>
</dbReference>
<proteinExistence type="predicted"/>
<accession>A0ABM9C322</accession>
<dbReference type="CDD" id="cd12797">
    <property type="entry name" value="M23_peptidase"/>
    <property type="match status" value="1"/>
</dbReference>
<dbReference type="InterPro" id="IPR016047">
    <property type="entry name" value="M23ase_b-sheet_dom"/>
</dbReference>
<dbReference type="Pfam" id="PF01551">
    <property type="entry name" value="Peptidase_M23"/>
    <property type="match status" value="1"/>
</dbReference>
<name>A0ABM9C322_9BACL</name>
<dbReference type="SMART" id="SM01208">
    <property type="entry name" value="G5"/>
    <property type="match status" value="1"/>
</dbReference>
<evidence type="ECO:0008006" key="6">
    <source>
        <dbReference type="Google" id="ProtNLM"/>
    </source>
</evidence>
<organism evidence="4 5">
    <name type="scientific">Paenibacillus plantiphilus</name>
    <dbReference type="NCBI Taxonomy" id="2905650"/>
    <lineage>
        <taxon>Bacteria</taxon>
        <taxon>Bacillati</taxon>
        <taxon>Bacillota</taxon>
        <taxon>Bacilli</taxon>
        <taxon>Bacillales</taxon>
        <taxon>Paenibacillaceae</taxon>
        <taxon>Paenibacillus</taxon>
    </lineage>
</organism>
<protein>
    <recommendedName>
        <fullName evidence="6">Murein DD-endopeptidase MepM and murein hydrolase activator NlpD, contain LysM domain</fullName>
    </recommendedName>
</protein>
<dbReference type="PROSITE" id="PS51109">
    <property type="entry name" value="G5"/>
    <property type="match status" value="1"/>
</dbReference>
<dbReference type="Proteomes" id="UP000838686">
    <property type="component" value="Unassembled WGS sequence"/>
</dbReference>
<dbReference type="SMART" id="SM00257">
    <property type="entry name" value="LysM"/>
    <property type="match status" value="1"/>
</dbReference>
<dbReference type="InterPro" id="IPR050570">
    <property type="entry name" value="Cell_wall_metabolism_enzyme"/>
</dbReference>
<dbReference type="SUPFAM" id="SSF51261">
    <property type="entry name" value="Duplicated hybrid motif"/>
    <property type="match status" value="1"/>
</dbReference>
<feature type="domain" description="LysM" evidence="3">
    <location>
        <begin position="258"/>
        <end position="302"/>
    </location>
</feature>
<dbReference type="InterPro" id="IPR011055">
    <property type="entry name" value="Dup_hybrid_motif"/>
</dbReference>
<keyword evidence="1" id="KW-0732">Signal</keyword>
<dbReference type="EMBL" id="CAKMMF010000007">
    <property type="protein sequence ID" value="CAH1201343.1"/>
    <property type="molecule type" value="Genomic_DNA"/>
</dbReference>
<dbReference type="RefSeq" id="WP_290370330.1">
    <property type="nucleotide sequence ID" value="NZ_CAKMMF010000007.1"/>
</dbReference>
<gene>
    <name evidence="4" type="ORF">PAECIP111893_01581</name>
</gene>
<evidence type="ECO:0000313" key="5">
    <source>
        <dbReference type="Proteomes" id="UP000838686"/>
    </source>
</evidence>
<evidence type="ECO:0000313" key="4">
    <source>
        <dbReference type="EMBL" id="CAH1201343.1"/>
    </source>
</evidence>
<dbReference type="SUPFAM" id="SSF54106">
    <property type="entry name" value="LysM domain"/>
    <property type="match status" value="1"/>
</dbReference>
<dbReference type="Pfam" id="PF01476">
    <property type="entry name" value="LysM"/>
    <property type="match status" value="1"/>
</dbReference>
<evidence type="ECO:0000259" key="2">
    <source>
        <dbReference type="PROSITE" id="PS51109"/>
    </source>
</evidence>
<dbReference type="InterPro" id="IPR011098">
    <property type="entry name" value="G5_dom"/>
</dbReference>
<keyword evidence="5" id="KW-1185">Reference proteome</keyword>
<dbReference type="PANTHER" id="PTHR21666">
    <property type="entry name" value="PEPTIDASE-RELATED"/>
    <property type="match status" value="1"/>
</dbReference>